<reference evidence="1 2" key="1">
    <citation type="submission" date="2021-06" db="EMBL/GenBank/DDBJ databases">
        <authorList>
            <person name="Palmer J.M."/>
        </authorList>
    </citation>
    <scope>NUCLEOTIDE SEQUENCE [LARGE SCALE GENOMIC DNA]</scope>
    <source>
        <strain evidence="1 2">XC_2019</strain>
        <tissue evidence="1">Muscle</tissue>
    </source>
</reference>
<keyword evidence="2" id="KW-1185">Reference proteome</keyword>
<gene>
    <name evidence="1" type="ORF">XENOCAPTIV_025914</name>
</gene>
<feature type="non-terminal residue" evidence="1">
    <location>
        <position position="68"/>
    </location>
</feature>
<proteinExistence type="predicted"/>
<comment type="caution">
    <text evidence="1">The sequence shown here is derived from an EMBL/GenBank/DDBJ whole genome shotgun (WGS) entry which is preliminary data.</text>
</comment>
<dbReference type="Gene3D" id="1.20.900.10">
    <property type="entry name" value="Dbl homology (DH) domain"/>
    <property type="match status" value="1"/>
</dbReference>
<name>A0ABV0S0M5_9TELE</name>
<dbReference type="PANTHER" id="PTHR45872">
    <property type="entry name" value="RHO GUANINE NUCLEOTIDE EXCHANGE FACTOR 2, ISOFORM D"/>
    <property type="match status" value="1"/>
</dbReference>
<evidence type="ECO:0000313" key="1">
    <source>
        <dbReference type="EMBL" id="MEQ2214014.1"/>
    </source>
</evidence>
<accession>A0ABV0S0M5</accession>
<evidence type="ECO:0000313" key="2">
    <source>
        <dbReference type="Proteomes" id="UP001434883"/>
    </source>
</evidence>
<dbReference type="SUPFAM" id="SSF48065">
    <property type="entry name" value="DBL homology domain (DH-domain)"/>
    <property type="match status" value="1"/>
</dbReference>
<feature type="non-terminal residue" evidence="1">
    <location>
        <position position="1"/>
    </location>
</feature>
<protein>
    <submittedName>
        <fullName evidence="1">Uncharacterized protein</fullName>
    </submittedName>
</protein>
<dbReference type="Proteomes" id="UP001434883">
    <property type="component" value="Unassembled WGS sequence"/>
</dbReference>
<dbReference type="PANTHER" id="PTHR45872:SF3">
    <property type="entry name" value="RHO GUANINE NUCLEOTIDE EXCHANGE FACTOR 12"/>
    <property type="match status" value="1"/>
</dbReference>
<dbReference type="EMBL" id="JAHRIN010065156">
    <property type="protein sequence ID" value="MEQ2214014.1"/>
    <property type="molecule type" value="Genomic_DNA"/>
</dbReference>
<organism evidence="1 2">
    <name type="scientific">Xenoophorus captivus</name>
    <dbReference type="NCBI Taxonomy" id="1517983"/>
    <lineage>
        <taxon>Eukaryota</taxon>
        <taxon>Metazoa</taxon>
        <taxon>Chordata</taxon>
        <taxon>Craniata</taxon>
        <taxon>Vertebrata</taxon>
        <taxon>Euteleostomi</taxon>
        <taxon>Actinopterygii</taxon>
        <taxon>Neopterygii</taxon>
        <taxon>Teleostei</taxon>
        <taxon>Neoteleostei</taxon>
        <taxon>Acanthomorphata</taxon>
        <taxon>Ovalentaria</taxon>
        <taxon>Atherinomorphae</taxon>
        <taxon>Cyprinodontiformes</taxon>
        <taxon>Goodeidae</taxon>
        <taxon>Xenoophorus</taxon>
    </lineage>
</organism>
<dbReference type="InterPro" id="IPR035899">
    <property type="entry name" value="DBL_dom_sf"/>
</dbReference>
<sequence>FSGAEEEKIKQAVGTFCSNQPFALEIIKNKQKKDSRFTSFIQRLEDYQRRLDLSSLKQTDNPMILELK</sequence>